<protein>
    <submittedName>
        <fullName evidence="1">Uncharacterized protein</fullName>
    </submittedName>
</protein>
<name>A0A2H0BLG7_9BACT</name>
<dbReference type="EMBL" id="PCSX01000006">
    <property type="protein sequence ID" value="PIP58444.1"/>
    <property type="molecule type" value="Genomic_DNA"/>
</dbReference>
<dbReference type="AlphaFoldDB" id="A0A2H0BLG7"/>
<gene>
    <name evidence="1" type="ORF">COX02_00220</name>
</gene>
<accession>A0A2H0BLG7</accession>
<evidence type="ECO:0000313" key="2">
    <source>
        <dbReference type="Proteomes" id="UP000229334"/>
    </source>
</evidence>
<comment type="caution">
    <text evidence="1">The sequence shown here is derived from an EMBL/GenBank/DDBJ whole genome shotgun (WGS) entry which is preliminary data.</text>
</comment>
<reference evidence="1 2" key="1">
    <citation type="submission" date="2017-09" db="EMBL/GenBank/DDBJ databases">
        <title>Depth-based differentiation of microbial function through sediment-hosted aquifers and enrichment of novel symbionts in the deep terrestrial subsurface.</title>
        <authorList>
            <person name="Probst A.J."/>
            <person name="Ladd B."/>
            <person name="Jarett J.K."/>
            <person name="Geller-Mcgrath D.E."/>
            <person name="Sieber C.M."/>
            <person name="Emerson J.B."/>
            <person name="Anantharaman K."/>
            <person name="Thomas B.C."/>
            <person name="Malmstrom R."/>
            <person name="Stieglmeier M."/>
            <person name="Klingl A."/>
            <person name="Woyke T."/>
            <person name="Ryan C.M."/>
            <person name="Banfield J.F."/>
        </authorList>
    </citation>
    <scope>NUCLEOTIDE SEQUENCE [LARGE SCALE GENOMIC DNA]</scope>
    <source>
        <strain evidence="1">CG22_combo_CG10-13_8_21_14_all_37_9</strain>
    </source>
</reference>
<organism evidence="1 2">
    <name type="scientific">Candidatus Vogelbacteria bacterium CG22_combo_CG10-13_8_21_14_all_37_9</name>
    <dbReference type="NCBI Taxonomy" id="1975046"/>
    <lineage>
        <taxon>Bacteria</taxon>
        <taxon>Candidatus Vogeliibacteriota</taxon>
    </lineage>
</organism>
<sequence length="69" mass="7391">MENFNLEIEAENKGVKAIGALEAQAQEIGETPTVLATKLKEFLIGQQMGGLKLVAVGCEDLVKKMDSAQ</sequence>
<proteinExistence type="predicted"/>
<dbReference type="Proteomes" id="UP000229334">
    <property type="component" value="Unassembled WGS sequence"/>
</dbReference>
<evidence type="ECO:0000313" key="1">
    <source>
        <dbReference type="EMBL" id="PIP58444.1"/>
    </source>
</evidence>